<proteinExistence type="predicted"/>
<dbReference type="AlphaFoldDB" id="A0A5D2R8D8"/>
<evidence type="ECO:0000313" key="2">
    <source>
        <dbReference type="Proteomes" id="UP000322667"/>
    </source>
</evidence>
<keyword evidence="2" id="KW-1185">Reference proteome</keyword>
<dbReference type="EMBL" id="CM017612">
    <property type="protein sequence ID" value="TYI35764.1"/>
    <property type="molecule type" value="Genomic_DNA"/>
</dbReference>
<dbReference type="Proteomes" id="UP000322667">
    <property type="component" value="Chromosome A03"/>
</dbReference>
<reference evidence="1 2" key="1">
    <citation type="submission" date="2019-07" db="EMBL/GenBank/DDBJ databases">
        <title>WGS assembly of Gossypium tomentosum.</title>
        <authorList>
            <person name="Chen Z.J."/>
            <person name="Sreedasyam A."/>
            <person name="Ando A."/>
            <person name="Song Q."/>
            <person name="De L."/>
            <person name="Hulse-Kemp A."/>
            <person name="Ding M."/>
            <person name="Ye W."/>
            <person name="Kirkbride R."/>
            <person name="Jenkins J."/>
            <person name="Plott C."/>
            <person name="Lovell J."/>
            <person name="Lin Y.-M."/>
            <person name="Vaughn R."/>
            <person name="Liu B."/>
            <person name="Li W."/>
            <person name="Simpson S."/>
            <person name="Scheffler B."/>
            <person name="Saski C."/>
            <person name="Grover C."/>
            <person name="Hu G."/>
            <person name="Conover J."/>
            <person name="Carlson J."/>
            <person name="Shu S."/>
            <person name="Boston L."/>
            <person name="Williams M."/>
            <person name="Peterson D."/>
            <person name="Mcgee K."/>
            <person name="Jones D."/>
            <person name="Wendel J."/>
            <person name="Stelly D."/>
            <person name="Grimwood J."/>
            <person name="Schmutz J."/>
        </authorList>
    </citation>
    <scope>NUCLEOTIDE SEQUENCE [LARGE SCALE GENOMIC DNA]</scope>
    <source>
        <strain evidence="1">7179.01</strain>
    </source>
</reference>
<organism evidence="1 2">
    <name type="scientific">Gossypium tomentosum</name>
    <name type="common">Hawaiian cotton</name>
    <name type="synonym">Gossypium sandvicense</name>
    <dbReference type="NCBI Taxonomy" id="34277"/>
    <lineage>
        <taxon>Eukaryota</taxon>
        <taxon>Viridiplantae</taxon>
        <taxon>Streptophyta</taxon>
        <taxon>Embryophyta</taxon>
        <taxon>Tracheophyta</taxon>
        <taxon>Spermatophyta</taxon>
        <taxon>Magnoliopsida</taxon>
        <taxon>eudicotyledons</taxon>
        <taxon>Gunneridae</taxon>
        <taxon>Pentapetalae</taxon>
        <taxon>rosids</taxon>
        <taxon>malvids</taxon>
        <taxon>Malvales</taxon>
        <taxon>Malvaceae</taxon>
        <taxon>Malvoideae</taxon>
        <taxon>Gossypium</taxon>
    </lineage>
</organism>
<name>A0A5D2R8D8_GOSTO</name>
<sequence>MILSSPLLKAFALAELKNASRNFHFQNLVGRFDLVFWGSLIRKTLQAARLGNGMARS</sequence>
<accession>A0A5D2R8D8</accession>
<protein>
    <submittedName>
        <fullName evidence="1">Uncharacterized protein</fullName>
    </submittedName>
</protein>
<gene>
    <name evidence="1" type="ORF">ES332_A03G098700v1</name>
</gene>
<evidence type="ECO:0000313" key="1">
    <source>
        <dbReference type="EMBL" id="TYI35764.1"/>
    </source>
</evidence>